<keyword evidence="5" id="KW-1185">Reference proteome</keyword>
<reference evidence="3" key="2">
    <citation type="journal article" date="2020" name="Int. Dairy J.">
        <title>Lactic acid bacterial diversity in Brie cheese focusing on salt concentration and pH of isolation medium and characterisation of halophilic and alkaliphilic lactic acid bacterial isolates.</title>
        <authorList>
            <person name="Unno R."/>
            <person name="Matsutani M."/>
            <person name="Suzuki T."/>
            <person name="Kodama K."/>
            <person name="Matsushita H."/>
            <person name="Yamasato K."/>
            <person name="Koizumi Y."/>
            <person name="Ishikawa M."/>
        </authorList>
    </citation>
    <scope>NUCLEOTIDE SEQUENCE</scope>
    <source>
        <strain evidence="3">7C1</strain>
        <strain evidence="2">8C4</strain>
    </source>
</reference>
<dbReference type="EMBL" id="BKBO01000005">
    <property type="protein sequence ID" value="GEQ48574.1"/>
    <property type="molecule type" value="Genomic_DNA"/>
</dbReference>
<protein>
    <submittedName>
        <fullName evidence="3">Uncharacterized protein</fullName>
    </submittedName>
</protein>
<dbReference type="AlphaFoldDB" id="A0AAN4RJ01"/>
<gene>
    <name evidence="2" type="ORF">TK11N_04260</name>
    <name evidence="3" type="ORF">TK2N_04260</name>
</gene>
<sequence>MKWYQRKSFYVPFSIVMGILGFGAWFASLLGVNVDEELNKDYFTTKDEPLFKKKK</sequence>
<name>A0AAN4RJ01_9ENTE</name>
<evidence type="ECO:0000313" key="4">
    <source>
        <dbReference type="Proteomes" id="UP000886597"/>
    </source>
</evidence>
<dbReference type="Proteomes" id="UP000886607">
    <property type="component" value="Unassembled WGS sequence"/>
</dbReference>
<evidence type="ECO:0000313" key="3">
    <source>
        <dbReference type="EMBL" id="GEQ53582.1"/>
    </source>
</evidence>
<comment type="caution">
    <text evidence="3">The sequence shown here is derived from an EMBL/GenBank/DDBJ whole genome shotgun (WGS) entry which is preliminary data.</text>
</comment>
<dbReference type="Proteomes" id="UP000886597">
    <property type="component" value="Unassembled WGS sequence"/>
</dbReference>
<organism evidence="3 4">
    <name type="scientific">Tetragenococcus koreensis</name>
    <dbReference type="NCBI Taxonomy" id="290335"/>
    <lineage>
        <taxon>Bacteria</taxon>
        <taxon>Bacillati</taxon>
        <taxon>Bacillota</taxon>
        <taxon>Bacilli</taxon>
        <taxon>Lactobacillales</taxon>
        <taxon>Enterococcaceae</taxon>
        <taxon>Tetragenococcus</taxon>
    </lineage>
</organism>
<evidence type="ECO:0000313" key="5">
    <source>
        <dbReference type="Proteomes" id="UP000886607"/>
    </source>
</evidence>
<accession>A0AAN4RJ01</accession>
<keyword evidence="1" id="KW-1133">Transmembrane helix</keyword>
<evidence type="ECO:0000313" key="2">
    <source>
        <dbReference type="EMBL" id="GEQ48574.1"/>
    </source>
</evidence>
<evidence type="ECO:0000256" key="1">
    <source>
        <dbReference type="SAM" id="Phobius"/>
    </source>
</evidence>
<reference evidence="3" key="1">
    <citation type="submission" date="2019-08" db="EMBL/GenBank/DDBJ databases">
        <authorList>
            <person name="Ishikawa M."/>
            <person name="Suzuki T."/>
            <person name="Matsutani M."/>
        </authorList>
    </citation>
    <scope>NUCLEOTIDE SEQUENCE</scope>
    <source>
        <strain evidence="3">7C1</strain>
        <strain evidence="2">8C4</strain>
    </source>
</reference>
<feature type="transmembrane region" description="Helical" evidence="1">
    <location>
        <begin position="9"/>
        <end position="32"/>
    </location>
</feature>
<keyword evidence="1" id="KW-0812">Transmembrane</keyword>
<proteinExistence type="predicted"/>
<dbReference type="EMBL" id="BKBQ01000005">
    <property type="protein sequence ID" value="GEQ53582.1"/>
    <property type="molecule type" value="Genomic_DNA"/>
</dbReference>
<dbReference type="RefSeq" id="WP_202583520.1">
    <property type="nucleotide sequence ID" value="NZ_BKBO01000005.1"/>
</dbReference>
<keyword evidence="1" id="KW-0472">Membrane</keyword>